<sequence length="220" mass="24951">MGETALKSKQKQITYEQIMNLEKQERVHFVNSLGGFKSIGLIGTQNKIGQTNLAIVDSIVHIGSNPPLFGIIFRPAAYERHTLENILETSFYTINHINENIFKQAHHTSARYVREISEFDVTDLNKEYKNAFFAPFVGESQVQLAMEFKEKIELTINNTVLVIGEIKAVYFPEDCLQKDGFLDIEKAASLTCSGLDSYHKTTKIDRLSYAKPDKKITSIL</sequence>
<evidence type="ECO:0000256" key="4">
    <source>
        <dbReference type="ARBA" id="ARBA00038054"/>
    </source>
</evidence>
<evidence type="ECO:0000256" key="3">
    <source>
        <dbReference type="ARBA" id="ARBA00022643"/>
    </source>
</evidence>
<dbReference type="RefSeq" id="WP_166125867.1">
    <property type="nucleotide sequence ID" value="NZ_JAANOQ010000002.1"/>
</dbReference>
<evidence type="ECO:0000259" key="5">
    <source>
        <dbReference type="Pfam" id="PF01613"/>
    </source>
</evidence>
<organism evidence="6 7">
    <name type="scientific">Flavobacterium bernardetii</name>
    <dbReference type="NCBI Taxonomy" id="2813823"/>
    <lineage>
        <taxon>Bacteria</taxon>
        <taxon>Pseudomonadati</taxon>
        <taxon>Bacteroidota</taxon>
        <taxon>Flavobacteriia</taxon>
        <taxon>Flavobacteriales</taxon>
        <taxon>Flavobacteriaceae</taxon>
        <taxon>Flavobacterium</taxon>
    </lineage>
</organism>
<dbReference type="Proteomes" id="UP000605990">
    <property type="component" value="Unassembled WGS sequence"/>
</dbReference>
<keyword evidence="7" id="KW-1185">Reference proteome</keyword>
<dbReference type="PANTHER" id="PTHR33798">
    <property type="entry name" value="FLAVOPROTEIN OXYGENASE"/>
    <property type="match status" value="1"/>
</dbReference>
<dbReference type="Gene3D" id="2.30.110.10">
    <property type="entry name" value="Electron Transport, Fmn-binding Protein, Chain A"/>
    <property type="match status" value="1"/>
</dbReference>
<name>A0ABR7J0C6_9FLAO</name>
<dbReference type="PANTHER" id="PTHR33798:SF5">
    <property type="entry name" value="FLAVIN REDUCTASE LIKE DOMAIN-CONTAINING PROTEIN"/>
    <property type="match status" value="1"/>
</dbReference>
<proteinExistence type="inferred from homology"/>
<protein>
    <submittedName>
        <fullName evidence="6">Flavin reductase</fullName>
    </submittedName>
</protein>
<accession>A0ABR7J0C6</accession>
<gene>
    <name evidence="6" type="ORF">H8R27_11015</name>
</gene>
<comment type="cofactor">
    <cofactor evidence="1">
        <name>FMN</name>
        <dbReference type="ChEBI" id="CHEBI:58210"/>
    </cofactor>
</comment>
<comment type="caution">
    <text evidence="6">The sequence shown here is derived from an EMBL/GenBank/DDBJ whole genome shotgun (WGS) entry which is preliminary data.</text>
</comment>
<dbReference type="Pfam" id="PF01613">
    <property type="entry name" value="Flavin_Reduct"/>
    <property type="match status" value="1"/>
</dbReference>
<dbReference type="EMBL" id="JACRUN010000006">
    <property type="protein sequence ID" value="MBC5835413.1"/>
    <property type="molecule type" value="Genomic_DNA"/>
</dbReference>
<keyword evidence="3" id="KW-0288">FMN</keyword>
<keyword evidence="2" id="KW-0285">Flavoprotein</keyword>
<dbReference type="SUPFAM" id="SSF50475">
    <property type="entry name" value="FMN-binding split barrel"/>
    <property type="match status" value="1"/>
</dbReference>
<reference evidence="6 7" key="1">
    <citation type="submission" date="2020-08" db="EMBL/GenBank/DDBJ databases">
        <title>Description of novel Flavobacterium F-408 isolate.</title>
        <authorList>
            <person name="Saticioglu I.B."/>
            <person name="Duman M."/>
            <person name="Altun S."/>
        </authorList>
    </citation>
    <scope>NUCLEOTIDE SEQUENCE [LARGE SCALE GENOMIC DNA]</scope>
    <source>
        <strain evidence="6 7">F-408</strain>
    </source>
</reference>
<evidence type="ECO:0000256" key="1">
    <source>
        <dbReference type="ARBA" id="ARBA00001917"/>
    </source>
</evidence>
<dbReference type="InterPro" id="IPR012349">
    <property type="entry name" value="Split_barrel_FMN-bd"/>
</dbReference>
<comment type="similarity">
    <text evidence="4">Belongs to the flavoredoxin family.</text>
</comment>
<evidence type="ECO:0000313" key="6">
    <source>
        <dbReference type="EMBL" id="MBC5835413.1"/>
    </source>
</evidence>
<feature type="domain" description="Flavin reductase like" evidence="5">
    <location>
        <begin position="39"/>
        <end position="174"/>
    </location>
</feature>
<dbReference type="InterPro" id="IPR002563">
    <property type="entry name" value="Flavin_Rdtase-like_dom"/>
</dbReference>
<evidence type="ECO:0000256" key="2">
    <source>
        <dbReference type="ARBA" id="ARBA00022630"/>
    </source>
</evidence>
<evidence type="ECO:0000313" key="7">
    <source>
        <dbReference type="Proteomes" id="UP000605990"/>
    </source>
</evidence>